<dbReference type="Proteomes" id="UP000198728">
    <property type="component" value="Unassembled WGS sequence"/>
</dbReference>
<evidence type="ECO:0000256" key="1">
    <source>
        <dbReference type="SAM" id="MobiDB-lite"/>
    </source>
</evidence>
<gene>
    <name evidence="2" type="ORF">SAMN04488094_104165</name>
</gene>
<dbReference type="PROSITE" id="PS51257">
    <property type="entry name" value="PROKAR_LIPOPROTEIN"/>
    <property type="match status" value="1"/>
</dbReference>
<feature type="region of interest" description="Disordered" evidence="1">
    <location>
        <begin position="98"/>
        <end position="246"/>
    </location>
</feature>
<feature type="compositionally biased region" description="Low complexity" evidence="1">
    <location>
        <begin position="237"/>
        <end position="246"/>
    </location>
</feature>
<feature type="compositionally biased region" description="Polar residues" evidence="1">
    <location>
        <begin position="190"/>
        <end position="199"/>
    </location>
</feature>
<sequence length="246" mass="25196">MRLLVITSLVAVVGCAQTSRQASEIEFLEQLDSRIETDSECDLRSYIRSQPWALQRNDELAEVLNQFLSQSRHSCAAGGATGSDGGATSQLREALSTIEPGASESSVPAGRKPVSRNTPIDTAPAGTAGTTPPTAPSRGSSTPPSATPVSDTAPVATDPGGNSRPTTPPAKSVDQPTGSDRKSDTEDTSSDGQGTSEDTGSSKGKGNSEDKGNSNGKGGSKSKDSSKDENKSKGNDNSKGNGNAKK</sequence>
<dbReference type="OrthoDB" id="9923645at2"/>
<organism evidence="2 3">
    <name type="scientific">Tropicimonas isoalkanivorans</name>
    <dbReference type="NCBI Taxonomy" id="441112"/>
    <lineage>
        <taxon>Bacteria</taxon>
        <taxon>Pseudomonadati</taxon>
        <taxon>Pseudomonadota</taxon>
        <taxon>Alphaproteobacteria</taxon>
        <taxon>Rhodobacterales</taxon>
        <taxon>Roseobacteraceae</taxon>
        <taxon>Tropicimonas</taxon>
    </lineage>
</organism>
<proteinExistence type="predicted"/>
<name>A0A1I1IP06_9RHOB</name>
<dbReference type="RefSeq" id="WP_143089852.1">
    <property type="nucleotide sequence ID" value="NZ_FOLG01000004.1"/>
</dbReference>
<dbReference type="EMBL" id="FOLG01000004">
    <property type="protein sequence ID" value="SFC37964.1"/>
    <property type="molecule type" value="Genomic_DNA"/>
</dbReference>
<accession>A0A1I1IP06</accession>
<evidence type="ECO:0000313" key="2">
    <source>
        <dbReference type="EMBL" id="SFC37964.1"/>
    </source>
</evidence>
<keyword evidence="3" id="KW-1185">Reference proteome</keyword>
<feature type="compositionally biased region" description="Low complexity" evidence="1">
    <location>
        <begin position="122"/>
        <end position="148"/>
    </location>
</feature>
<reference evidence="2 3" key="1">
    <citation type="submission" date="2016-10" db="EMBL/GenBank/DDBJ databases">
        <authorList>
            <person name="de Groot N.N."/>
        </authorList>
    </citation>
    <scope>NUCLEOTIDE SEQUENCE [LARGE SCALE GENOMIC DNA]</scope>
    <source>
        <strain evidence="2 3">DSM 19548</strain>
    </source>
</reference>
<protein>
    <submittedName>
        <fullName evidence="2">Uncharacterized protein</fullName>
    </submittedName>
</protein>
<feature type="compositionally biased region" description="Basic and acidic residues" evidence="1">
    <location>
        <begin position="221"/>
        <end position="236"/>
    </location>
</feature>
<evidence type="ECO:0000313" key="3">
    <source>
        <dbReference type="Proteomes" id="UP000198728"/>
    </source>
</evidence>
<dbReference type="AlphaFoldDB" id="A0A1I1IP06"/>